<accession>A0AAV4MW72</accession>
<name>A0AAV4MW72_CAEEX</name>
<evidence type="ECO:0000313" key="2">
    <source>
        <dbReference type="Proteomes" id="UP001054945"/>
    </source>
</evidence>
<comment type="caution">
    <text evidence="1">The sequence shown here is derived from an EMBL/GenBank/DDBJ whole genome shotgun (WGS) entry which is preliminary data.</text>
</comment>
<protein>
    <submittedName>
        <fullName evidence="1">Uncharacterized protein</fullName>
    </submittedName>
</protein>
<reference evidence="1 2" key="1">
    <citation type="submission" date="2021-06" db="EMBL/GenBank/DDBJ databases">
        <title>Caerostris extrusa draft genome.</title>
        <authorList>
            <person name="Kono N."/>
            <person name="Arakawa K."/>
        </authorList>
    </citation>
    <scope>NUCLEOTIDE SEQUENCE [LARGE SCALE GENOMIC DNA]</scope>
</reference>
<keyword evidence="2" id="KW-1185">Reference proteome</keyword>
<proteinExistence type="predicted"/>
<evidence type="ECO:0000313" key="1">
    <source>
        <dbReference type="EMBL" id="GIX76735.1"/>
    </source>
</evidence>
<dbReference type="Proteomes" id="UP001054945">
    <property type="component" value="Unassembled WGS sequence"/>
</dbReference>
<organism evidence="1 2">
    <name type="scientific">Caerostris extrusa</name>
    <name type="common">Bark spider</name>
    <name type="synonym">Caerostris bankana</name>
    <dbReference type="NCBI Taxonomy" id="172846"/>
    <lineage>
        <taxon>Eukaryota</taxon>
        <taxon>Metazoa</taxon>
        <taxon>Ecdysozoa</taxon>
        <taxon>Arthropoda</taxon>
        <taxon>Chelicerata</taxon>
        <taxon>Arachnida</taxon>
        <taxon>Araneae</taxon>
        <taxon>Araneomorphae</taxon>
        <taxon>Entelegynae</taxon>
        <taxon>Araneoidea</taxon>
        <taxon>Araneidae</taxon>
        <taxon>Caerostris</taxon>
    </lineage>
</organism>
<gene>
    <name evidence="1" type="ORF">CEXT_252541</name>
</gene>
<dbReference type="AlphaFoldDB" id="A0AAV4MW72"/>
<dbReference type="EMBL" id="BPLR01020282">
    <property type="protein sequence ID" value="GIX76735.1"/>
    <property type="molecule type" value="Genomic_DNA"/>
</dbReference>
<sequence>MFIPNIFHKLILTSIKPFPSLNLFPKPVTDHRKENFLFCPPPISWELPLLSRDCPQQRKVGCSREGKEGHSGYWDTNMAPLSALWGPRTISTFIPSAIVTPSWSEDPFGMCCFVTATILTITLDKERRPVCRTKWETR</sequence>